<dbReference type="EMBL" id="CP028324">
    <property type="protein sequence ID" value="AVR96370.1"/>
    <property type="molecule type" value="Genomic_DNA"/>
</dbReference>
<sequence length="116" mass="12723">MLILAFYFLGIIGAAVASLYVLNAHYIFAVFAAILSYFPIALLSFGQTKHADPVFLRRGGIGLAFAGVTMLCIDFVWPQRYLAGFAILLLLCAGEGWALLKAGRSMKYAEGDRQRK</sequence>
<proteinExistence type="predicted"/>
<feature type="transmembrane region" description="Helical" evidence="1">
    <location>
        <begin position="27"/>
        <end position="46"/>
    </location>
</feature>
<dbReference type="KEGG" id="masz:C9I28_12145"/>
<organism evidence="2 3">
    <name type="scientific">Pseudoduganella armeniaca</name>
    <dbReference type="NCBI Taxonomy" id="2072590"/>
    <lineage>
        <taxon>Bacteria</taxon>
        <taxon>Pseudomonadati</taxon>
        <taxon>Pseudomonadota</taxon>
        <taxon>Betaproteobacteria</taxon>
        <taxon>Burkholderiales</taxon>
        <taxon>Oxalobacteraceae</taxon>
        <taxon>Telluria group</taxon>
        <taxon>Pseudoduganella</taxon>
    </lineage>
</organism>
<dbReference type="AlphaFoldDB" id="A0A2R4CA09"/>
<evidence type="ECO:0000313" key="2">
    <source>
        <dbReference type="EMBL" id="AVR96370.1"/>
    </source>
</evidence>
<feature type="transmembrane region" description="Helical" evidence="1">
    <location>
        <begin position="83"/>
        <end position="100"/>
    </location>
</feature>
<feature type="transmembrane region" description="Helical" evidence="1">
    <location>
        <begin position="58"/>
        <end position="77"/>
    </location>
</feature>
<accession>A0A2R4CA09</accession>
<evidence type="ECO:0000256" key="1">
    <source>
        <dbReference type="SAM" id="Phobius"/>
    </source>
</evidence>
<dbReference type="Proteomes" id="UP000240505">
    <property type="component" value="Chromosome"/>
</dbReference>
<reference evidence="2 3" key="1">
    <citation type="submission" date="2018-03" db="EMBL/GenBank/DDBJ databases">
        <title>Massilia armeniaca sp. nov., isolated from desert soil.</title>
        <authorList>
            <person name="Huang H."/>
            <person name="Ren M."/>
        </authorList>
    </citation>
    <scope>NUCLEOTIDE SEQUENCE [LARGE SCALE GENOMIC DNA]</scope>
    <source>
        <strain evidence="2 3">ZMN-3</strain>
    </source>
</reference>
<keyword evidence="3" id="KW-1185">Reference proteome</keyword>
<keyword evidence="1" id="KW-0812">Transmembrane</keyword>
<protein>
    <submittedName>
        <fullName evidence="2">Uncharacterized protein</fullName>
    </submittedName>
</protein>
<evidence type="ECO:0000313" key="3">
    <source>
        <dbReference type="Proteomes" id="UP000240505"/>
    </source>
</evidence>
<gene>
    <name evidence="2" type="ORF">C9I28_12145</name>
</gene>
<keyword evidence="1" id="KW-1133">Transmembrane helix</keyword>
<dbReference type="RefSeq" id="WP_107141717.1">
    <property type="nucleotide sequence ID" value="NZ_CP028324.1"/>
</dbReference>
<name>A0A2R4CA09_9BURK</name>
<keyword evidence="1" id="KW-0472">Membrane</keyword>